<keyword evidence="2" id="KW-1185">Reference proteome</keyword>
<protein>
    <submittedName>
        <fullName evidence="1">Uncharacterized protein</fullName>
    </submittedName>
</protein>
<organism evidence="1 2">
    <name type="scientific">Choanephora cucurbitarum</name>
    <dbReference type="NCBI Taxonomy" id="101091"/>
    <lineage>
        <taxon>Eukaryota</taxon>
        <taxon>Fungi</taxon>
        <taxon>Fungi incertae sedis</taxon>
        <taxon>Mucoromycota</taxon>
        <taxon>Mucoromycotina</taxon>
        <taxon>Mucoromycetes</taxon>
        <taxon>Mucorales</taxon>
        <taxon>Mucorineae</taxon>
        <taxon>Choanephoraceae</taxon>
        <taxon>Choanephoroideae</taxon>
        <taxon>Choanephora</taxon>
    </lineage>
</organism>
<reference evidence="1 2" key="1">
    <citation type="submission" date="2016-03" db="EMBL/GenBank/DDBJ databases">
        <title>Choanephora cucurbitarum.</title>
        <authorList>
            <person name="Min B."/>
            <person name="Park H."/>
            <person name="Park J.-H."/>
            <person name="Shin H.-D."/>
            <person name="Choi I.-G."/>
        </authorList>
    </citation>
    <scope>NUCLEOTIDE SEQUENCE [LARGE SCALE GENOMIC DNA]</scope>
    <source>
        <strain evidence="1 2">KUS-F28377</strain>
    </source>
</reference>
<dbReference type="Proteomes" id="UP000093000">
    <property type="component" value="Unassembled WGS sequence"/>
</dbReference>
<gene>
    <name evidence="1" type="ORF">A0J61_00140</name>
</gene>
<comment type="caution">
    <text evidence="1">The sequence shown here is derived from an EMBL/GenBank/DDBJ whole genome shotgun (WGS) entry which is preliminary data.</text>
</comment>
<name>A0A1C7NRN7_9FUNG</name>
<accession>A0A1C7NRN7</accession>
<evidence type="ECO:0000313" key="2">
    <source>
        <dbReference type="Proteomes" id="UP000093000"/>
    </source>
</evidence>
<dbReference type="AlphaFoldDB" id="A0A1C7NRN7"/>
<dbReference type="InParanoid" id="A0A1C7NRN7"/>
<dbReference type="EMBL" id="LUGH01000003">
    <property type="protein sequence ID" value="OBZ91781.1"/>
    <property type="molecule type" value="Genomic_DNA"/>
</dbReference>
<evidence type="ECO:0000313" key="1">
    <source>
        <dbReference type="EMBL" id="OBZ91781.1"/>
    </source>
</evidence>
<sequence length="69" mass="8041">MDPDSQSYELTVVSEFFIVSSDSLGLFLRDSAGPLVAVDEYNEVLLEIFQPWLIELQLQHKKRFFFRGE</sequence>
<proteinExistence type="predicted"/>